<dbReference type="InterPro" id="IPR047499">
    <property type="entry name" value="DD_AK7"/>
</dbReference>
<accession>A0ABR4QDK8</accession>
<reference evidence="5 6" key="1">
    <citation type="journal article" date="2022" name="Front. Cell. Infect. Microbiol.">
        <title>The Genomes of Two Strains of Taenia crassiceps the Animal Model for the Study of Human Cysticercosis.</title>
        <authorList>
            <person name="Bobes R.J."/>
            <person name="Estrada K."/>
            <person name="Rios-Valencia D.G."/>
            <person name="Calderon-Gallegos A."/>
            <person name="de la Torre P."/>
            <person name="Carrero J.C."/>
            <person name="Sanchez-Flores A."/>
            <person name="Laclette J.P."/>
        </authorList>
    </citation>
    <scope>NUCLEOTIDE SEQUENCE [LARGE SCALE GENOMIC DNA]</scope>
    <source>
        <strain evidence="5">WFUcys</strain>
    </source>
</reference>
<evidence type="ECO:0000256" key="2">
    <source>
        <dbReference type="ARBA" id="ARBA00022741"/>
    </source>
</evidence>
<dbReference type="Pfam" id="PF05186">
    <property type="entry name" value="Dpy-30"/>
    <property type="match status" value="1"/>
</dbReference>
<dbReference type="PANTHER" id="PTHR23359">
    <property type="entry name" value="NUCLEOTIDE KINASE"/>
    <property type="match status" value="1"/>
</dbReference>
<evidence type="ECO:0000313" key="5">
    <source>
        <dbReference type="EMBL" id="KAL5107530.1"/>
    </source>
</evidence>
<gene>
    <name evidence="5" type="ORF">TcWFU_003207</name>
</gene>
<keyword evidence="1" id="KW-0808">Transferase</keyword>
<protein>
    <recommendedName>
        <fullName evidence="7">Adenylate kinase 7</fullName>
    </recommendedName>
</protein>
<feature type="region of interest" description="Disordered" evidence="4">
    <location>
        <begin position="300"/>
        <end position="323"/>
    </location>
</feature>
<evidence type="ECO:0000256" key="3">
    <source>
        <dbReference type="ARBA" id="ARBA00022777"/>
    </source>
</evidence>
<dbReference type="Gene3D" id="1.20.890.10">
    <property type="entry name" value="cAMP-dependent protein kinase regulatory subunit, dimerization-anchoring domain"/>
    <property type="match status" value="1"/>
</dbReference>
<evidence type="ECO:0000313" key="6">
    <source>
        <dbReference type="Proteomes" id="UP001651158"/>
    </source>
</evidence>
<evidence type="ECO:0008006" key="7">
    <source>
        <dbReference type="Google" id="ProtNLM"/>
    </source>
</evidence>
<dbReference type="InterPro" id="IPR000850">
    <property type="entry name" value="Adenylat/UMP-CMP_kin"/>
</dbReference>
<dbReference type="Proteomes" id="UP001651158">
    <property type="component" value="Unassembled WGS sequence"/>
</dbReference>
<dbReference type="InterPro" id="IPR027417">
    <property type="entry name" value="P-loop_NTPase"/>
</dbReference>
<evidence type="ECO:0000256" key="4">
    <source>
        <dbReference type="SAM" id="MobiDB-lite"/>
    </source>
</evidence>
<organism evidence="5 6">
    <name type="scientific">Taenia crassiceps</name>
    <dbReference type="NCBI Taxonomy" id="6207"/>
    <lineage>
        <taxon>Eukaryota</taxon>
        <taxon>Metazoa</taxon>
        <taxon>Spiralia</taxon>
        <taxon>Lophotrochozoa</taxon>
        <taxon>Platyhelminthes</taxon>
        <taxon>Cestoda</taxon>
        <taxon>Eucestoda</taxon>
        <taxon>Cyclophyllidea</taxon>
        <taxon>Taeniidae</taxon>
        <taxon>Taenia</taxon>
    </lineage>
</organism>
<evidence type="ECO:0000256" key="1">
    <source>
        <dbReference type="ARBA" id="ARBA00022679"/>
    </source>
</evidence>
<feature type="compositionally biased region" description="Acidic residues" evidence="4">
    <location>
        <begin position="309"/>
        <end position="323"/>
    </location>
</feature>
<keyword evidence="6" id="KW-1185">Reference proteome</keyword>
<dbReference type="CDD" id="cd22967">
    <property type="entry name" value="DD_AK7"/>
    <property type="match status" value="1"/>
</dbReference>
<dbReference type="SUPFAM" id="SSF52540">
    <property type="entry name" value="P-loop containing nucleoside triphosphate hydrolases"/>
    <property type="match status" value="1"/>
</dbReference>
<keyword evidence="2" id="KW-0547">Nucleotide-binding</keyword>
<keyword evidence="3" id="KW-0418">Kinase</keyword>
<proteinExistence type="predicted"/>
<dbReference type="InterPro" id="IPR007858">
    <property type="entry name" value="Dpy-30_motif"/>
</dbReference>
<dbReference type="EMBL" id="JAKROA010000004">
    <property type="protein sequence ID" value="KAL5107530.1"/>
    <property type="molecule type" value="Genomic_DNA"/>
</dbReference>
<dbReference type="Gene3D" id="3.40.50.300">
    <property type="entry name" value="P-loop containing nucleotide triphosphate hydrolases"/>
    <property type="match status" value="1"/>
</dbReference>
<sequence>MSYSCSCDSMRVIRHYPGLYPCAHSIKVLFKSVFGSGEESDEDEANLGEGDVIPTSPVGFNNNIFCTLSNPFVTPSCSATVVKYDKWIDLYPIIKHCTYFIYNINDDDLQVEEALWIAEKLYEESENFEKRKVFVLLSTVLTIVYKLLNLCPTTHYILAVDDGYNTLLEIVTAISEVLTTGKVNHISLEEARQTDKFEQKHIDSLTLNLRLEAQFVHENLPFKWVSENGMVESIGRIVEEFKVARGLLPIRICVLGPPLSGKSKLAQLLSEYYSVKHIHVKRVIEDKIKELEEQVNLRRRNASDRAGDNEETEEEASDDDYDVAIDGDRNPSALLKQIKAALASEKGRLSNAMVCSFIKRWLSSRECLNQGYVLDGFPKTRAQADLLFGSNEAVAEMEGTEEINEGIEEDTAKESDPQVKVVQLNREHAARERSIPNMTEETDFLGKVALSPNPASLPKGILPACVIFLQATDTFLFNRVLRIPKDEVRCSHNDEEGFLRRLFIYRHAHAGSEVAALMASDELRKALNSECLKKITAGEASTLTPTEQIVPLMAGSIGTNTLCAFFEDRGVRALNFDVEADISGVFNEIERKIRTAIGPPRNYGSTSKRVTMREKIRLREEEERHELEKAREAEEFRRREVCKREFSDLLERVRTDEDEALMKASKPLREFLAKFVMPTLSKGIFECIWRRPEDPIDYLAEYLFRNNEQVD</sequence>
<name>A0ABR4QDK8_9CEST</name>
<comment type="caution">
    <text evidence="5">The sequence shown here is derived from an EMBL/GenBank/DDBJ whole genome shotgun (WGS) entry which is preliminary data.</text>
</comment>